<feature type="region of interest" description="Disordered" evidence="2">
    <location>
        <begin position="161"/>
        <end position="183"/>
    </location>
</feature>
<keyword evidence="4" id="KW-1185">Reference proteome</keyword>
<proteinExistence type="predicted"/>
<evidence type="ECO:0000313" key="3">
    <source>
        <dbReference type="EMBL" id="PKY56134.1"/>
    </source>
</evidence>
<feature type="compositionally biased region" description="Basic and acidic residues" evidence="2">
    <location>
        <begin position="569"/>
        <end position="581"/>
    </location>
</feature>
<dbReference type="VEuPathDB" id="FungiDB:RhiirA1_538580"/>
<comment type="caution">
    <text evidence="3">The sequence shown here is derived from an EMBL/GenBank/DDBJ whole genome shotgun (WGS) entry which is preliminary data.</text>
</comment>
<reference evidence="3 4" key="1">
    <citation type="submission" date="2015-10" db="EMBL/GenBank/DDBJ databases">
        <title>Genome analyses suggest a sexual origin of heterokaryosis in a supposedly ancient asexual fungus.</title>
        <authorList>
            <person name="Ropars J."/>
            <person name="Sedzielewska K."/>
            <person name="Noel J."/>
            <person name="Charron P."/>
            <person name="Farinelli L."/>
            <person name="Marton T."/>
            <person name="Kruger M."/>
            <person name="Pelin A."/>
            <person name="Brachmann A."/>
            <person name="Corradi N."/>
        </authorList>
    </citation>
    <scope>NUCLEOTIDE SEQUENCE [LARGE SCALE GENOMIC DNA]</scope>
    <source>
        <strain evidence="3 4">A4</strain>
    </source>
</reference>
<feature type="region of interest" description="Disordered" evidence="2">
    <location>
        <begin position="847"/>
        <end position="907"/>
    </location>
</feature>
<dbReference type="EMBL" id="LLXI01002075">
    <property type="protein sequence ID" value="PKY56134.1"/>
    <property type="molecule type" value="Genomic_DNA"/>
</dbReference>
<feature type="region of interest" description="Disordered" evidence="2">
    <location>
        <begin position="372"/>
        <end position="420"/>
    </location>
</feature>
<dbReference type="VEuPathDB" id="FungiDB:RhiirFUN_020863"/>
<name>A0A2I1HB75_9GLOM</name>
<feature type="compositionally biased region" description="Polar residues" evidence="2">
    <location>
        <begin position="637"/>
        <end position="646"/>
    </location>
</feature>
<feature type="compositionally biased region" description="Basic and acidic residues" evidence="2">
    <location>
        <begin position="790"/>
        <end position="801"/>
    </location>
</feature>
<feature type="region of interest" description="Disordered" evidence="2">
    <location>
        <begin position="327"/>
        <end position="346"/>
    </location>
</feature>
<dbReference type="VEuPathDB" id="FungiDB:FUN_019403"/>
<gene>
    <name evidence="3" type="ORF">RhiirA4_506525</name>
</gene>
<evidence type="ECO:0000256" key="2">
    <source>
        <dbReference type="SAM" id="MobiDB-lite"/>
    </source>
</evidence>
<evidence type="ECO:0000313" key="4">
    <source>
        <dbReference type="Proteomes" id="UP000234323"/>
    </source>
</evidence>
<feature type="compositionally biased region" description="Polar residues" evidence="2">
    <location>
        <begin position="604"/>
        <end position="628"/>
    </location>
</feature>
<evidence type="ECO:0000256" key="1">
    <source>
        <dbReference type="SAM" id="Coils"/>
    </source>
</evidence>
<sequence>MTTAAAPAMSSDRFQNTKNRIASLSSKNEEFLDQINKLQHSHSQALTALNSQLETIPTDDSEQNIDNLVNNLKFNQRRSNNLQQQSISTVLRSDKLGNGKDLEDVMEVEDDYKMKMNGTGTITAIDDSLSSRKSAKLAMVNRTVKELKKIESNGELDRKYFSAENNSDSEDVNENSSIEDKDFENINDRRRILKSHPTLTINTKTTKSSSRLITPESSDSEFDISKAHMPLAPTLGGSRNSLRAARHSSAEHYNGNITERRGRGIFSMDDVIEEERGGSLSDVAEQNEISTENINRMRGKQIISANGRKRTQKYMDENDVPKTIKMHRRPQTDDSYADIPDDNSSVMSTDSYLQIEELRARIQKLESERIDDELMSERKSQRRKKHHSDSISPAALSPDSSQGGTSSITGVPRRSPALAQHQKHLQNAFDMFEKAFTTDYPVDDSSPPPSHSMAMVVSSALSLNQKLRSIMSQMELDGQLERGMKALLKTSDEQVRSLTECLLALAPLSPKRVSSKKMERDQLGIKGYAYYPGDSSLLQASTPSHSTRSISPPIPRISSAPVIASHESQISEHDQLHDQSSRRVSPGPPSDQSSPPNSYYVPQRATSRYRSSSPTLPEYNDSQISTTRVLERKSRRSSGTAYSGTNPISSTSPSPPPMQHPPSHYDQPGSRVYYEREIPRETPRELPRLQRFSIQGYNNVSSQPASSAYQRTASRPLTHIRTDELSYPSNHHVRTSSTSSTSSIHRSSSGRSYTSRVANEEYVNSPVSTTRSQPRYEYTRRYPSDGQSPIERRPTPGMETDRRYSRRMVNQIYEPEDGYDGSNGYGENIPERDYIRDDKMGIRRNISNGSGTFRQKMVPAQEQEVNRNVGVGNEESRGGQQNDEINDQNVQVNGTNVENSEENDGYI</sequence>
<feature type="compositionally biased region" description="Polar residues" evidence="2">
    <location>
        <begin position="878"/>
        <end position="898"/>
    </location>
</feature>
<organism evidence="3 4">
    <name type="scientific">Rhizophagus irregularis</name>
    <dbReference type="NCBI Taxonomy" id="588596"/>
    <lineage>
        <taxon>Eukaryota</taxon>
        <taxon>Fungi</taxon>
        <taxon>Fungi incertae sedis</taxon>
        <taxon>Mucoromycota</taxon>
        <taxon>Glomeromycotina</taxon>
        <taxon>Glomeromycetes</taxon>
        <taxon>Glomerales</taxon>
        <taxon>Glomeraceae</taxon>
        <taxon>Rhizophagus</taxon>
    </lineage>
</organism>
<feature type="region of interest" description="Disordered" evidence="2">
    <location>
        <begin position="720"/>
        <end position="801"/>
    </location>
</feature>
<dbReference type="OrthoDB" id="2287434at2759"/>
<feature type="region of interest" description="Disordered" evidence="2">
    <location>
        <begin position="567"/>
        <end position="669"/>
    </location>
</feature>
<dbReference type="Proteomes" id="UP000234323">
    <property type="component" value="Unassembled WGS sequence"/>
</dbReference>
<feature type="compositionally biased region" description="Polar residues" evidence="2">
    <location>
        <begin position="398"/>
        <end position="409"/>
    </location>
</feature>
<dbReference type="AlphaFoldDB" id="A0A2I1HB75"/>
<keyword evidence="1" id="KW-0175">Coiled coil</keyword>
<feature type="compositionally biased region" description="Low complexity" evidence="2">
    <location>
        <begin position="735"/>
        <end position="756"/>
    </location>
</feature>
<accession>A0A2I1HB75</accession>
<protein>
    <submittedName>
        <fullName evidence="3">Uncharacterized protein</fullName>
    </submittedName>
</protein>
<feature type="coiled-coil region" evidence="1">
    <location>
        <begin position="14"/>
        <end position="41"/>
    </location>
</feature>